<keyword evidence="4" id="KW-0548">Nucleotidyltransferase</keyword>
<dbReference type="KEGG" id="lng:BSQ50_01020"/>
<evidence type="ECO:0000256" key="1">
    <source>
        <dbReference type="ARBA" id="ARBA00010443"/>
    </source>
</evidence>
<dbReference type="GO" id="GO:0005978">
    <property type="term" value="P:glycogen biosynthetic process"/>
    <property type="evidence" value="ECO:0007669"/>
    <property type="project" value="UniProtKB-KW"/>
</dbReference>
<dbReference type="InterPro" id="IPR011832">
    <property type="entry name" value="GlgDAde_trans"/>
</dbReference>
<feature type="domain" description="BRCT" evidence="3">
    <location>
        <begin position="181"/>
        <end position="221"/>
    </location>
</feature>
<comment type="similarity">
    <text evidence="1">Belongs to the bacterial/plant glucose-1-phosphate adenylyltransferase family.</text>
</comment>
<evidence type="ECO:0000256" key="2">
    <source>
        <dbReference type="ARBA" id="ARBA00023056"/>
    </source>
</evidence>
<dbReference type="Gene3D" id="3.90.550.10">
    <property type="entry name" value="Spore Coat Polysaccharide Biosynthesis Protein SpsA, Chain A"/>
    <property type="match status" value="1"/>
</dbReference>
<dbReference type="SUPFAM" id="SSF51161">
    <property type="entry name" value="Trimeric LpxA-like enzymes"/>
    <property type="match status" value="1"/>
</dbReference>
<organism evidence="4 5">
    <name type="scientific">Liquorilactobacillus nagelii</name>
    <dbReference type="NCBI Taxonomy" id="82688"/>
    <lineage>
        <taxon>Bacteria</taxon>
        <taxon>Bacillati</taxon>
        <taxon>Bacillota</taxon>
        <taxon>Bacilli</taxon>
        <taxon>Lactobacillales</taxon>
        <taxon>Lactobacillaceae</taxon>
        <taxon>Liquorilactobacillus</taxon>
    </lineage>
</organism>
<evidence type="ECO:0000313" key="4">
    <source>
        <dbReference type="EMBL" id="AUJ31273.1"/>
    </source>
</evidence>
<dbReference type="PANTHER" id="PTHR43523:SF6">
    <property type="entry name" value="GLYCOGEN BIOSYNTHESIS PROTEIN GLGD"/>
    <property type="match status" value="1"/>
</dbReference>
<protein>
    <submittedName>
        <fullName evidence="4">Glucose-1-phosphate adenylyltransferase subunit GlgD</fullName>
    </submittedName>
</protein>
<dbReference type="CDD" id="cd04651">
    <property type="entry name" value="LbH_G1P_AT_C"/>
    <property type="match status" value="1"/>
</dbReference>
<gene>
    <name evidence="4" type="ORF">BSQ50_01020</name>
</gene>
<dbReference type="InterPro" id="IPR005835">
    <property type="entry name" value="NTP_transferase_dom"/>
</dbReference>
<dbReference type="Pfam" id="PF24894">
    <property type="entry name" value="Hexapep_GlmU"/>
    <property type="match status" value="1"/>
</dbReference>
<dbReference type="Pfam" id="PF00483">
    <property type="entry name" value="NTP_transferase"/>
    <property type="match status" value="1"/>
</dbReference>
<evidence type="ECO:0000313" key="5">
    <source>
        <dbReference type="Proteomes" id="UP000324497"/>
    </source>
</evidence>
<dbReference type="EMBL" id="CP018180">
    <property type="protein sequence ID" value="AUJ31273.1"/>
    <property type="molecule type" value="Genomic_DNA"/>
</dbReference>
<keyword evidence="4" id="KW-0808">Transferase</keyword>
<keyword evidence="5" id="KW-1185">Reference proteome</keyword>
<dbReference type="PROSITE" id="PS50172">
    <property type="entry name" value="BRCT"/>
    <property type="match status" value="1"/>
</dbReference>
<dbReference type="InterPro" id="IPR011831">
    <property type="entry name" value="ADP-Glc_PPase"/>
</dbReference>
<dbReference type="SUPFAM" id="SSF53448">
    <property type="entry name" value="Nucleotide-diphospho-sugar transferases"/>
    <property type="match status" value="1"/>
</dbReference>
<accession>A0A3Q8CYR1</accession>
<name>A0A3Q8CYR1_9LACO</name>
<evidence type="ECO:0000259" key="3">
    <source>
        <dbReference type="PROSITE" id="PS50172"/>
    </source>
</evidence>
<dbReference type="InterPro" id="IPR029044">
    <property type="entry name" value="Nucleotide-diphossugar_trans"/>
</dbReference>
<sequence length="378" mass="42294">MKTNKMCAIIGNEHEYTDLLPLTQDRPLSTLYFDCKYRLIDFALSSVANANIRSVFMLVNEGRVKSIFDHLGGGREWGLDSIGSYQYFSFYQDMVRKKAQGEAPFGDVIDFLKTSKAPYTVYLTNKFVCNLDLRAVLKIHQEQNNQVTAVFKRKPATGIAPDDRILNLKKDGTVEQVKAFRKIKPAEKVYNLSLGVFIVNTDWLIEQLENSQTLSLEEFLFDNLAQIKSSTYEYTGYVSNIYNLTSYYQANMDMLNSENYNSLLFSSQKVITRTKNEVATYFAASSDVQNSQIATGCVIKGKVANSLISRRTLVEDGAAVENSIVMGSAQIGAKAQVVYALIDKDVTIDPGVKIIGQPNQLVVVKKNEHVTADIRGGK</sequence>
<dbReference type="Proteomes" id="UP000324497">
    <property type="component" value="Chromosome"/>
</dbReference>
<dbReference type="InterPro" id="IPR001357">
    <property type="entry name" value="BRCT_dom"/>
</dbReference>
<dbReference type="GO" id="GO:0008878">
    <property type="term" value="F:glucose-1-phosphate adenylyltransferase activity"/>
    <property type="evidence" value="ECO:0007669"/>
    <property type="project" value="InterPro"/>
</dbReference>
<reference evidence="4 5" key="1">
    <citation type="submission" date="2016-11" db="EMBL/GenBank/DDBJ databases">
        <title>Interaction between Lactobacillus species and yeast in water kefir.</title>
        <authorList>
            <person name="Behr J."/>
            <person name="Xu D."/>
            <person name="Vogel R.F."/>
        </authorList>
    </citation>
    <scope>NUCLEOTIDE SEQUENCE [LARGE SCALE GENOMIC DNA]</scope>
    <source>
        <strain evidence="4 5">TMW 1.1827</strain>
    </source>
</reference>
<proteinExistence type="inferred from homology"/>
<dbReference type="RefSeq" id="WP_148126203.1">
    <property type="nucleotide sequence ID" value="NZ_CP018180.1"/>
</dbReference>
<keyword evidence="2" id="KW-0320">Glycogen biosynthesis</keyword>
<dbReference type="AlphaFoldDB" id="A0A3Q8CYR1"/>
<dbReference type="Gene3D" id="2.160.10.10">
    <property type="entry name" value="Hexapeptide repeat proteins"/>
    <property type="match status" value="1"/>
</dbReference>
<dbReference type="NCBIfam" id="TIGR02092">
    <property type="entry name" value="glgD"/>
    <property type="match status" value="1"/>
</dbReference>
<dbReference type="InterPro" id="IPR011004">
    <property type="entry name" value="Trimer_LpxA-like_sf"/>
</dbReference>
<dbReference type="PANTHER" id="PTHR43523">
    <property type="entry name" value="GLUCOSE-1-PHOSPHATE ADENYLYLTRANSFERASE-RELATED"/>
    <property type="match status" value="1"/>
</dbReference>
<dbReference type="InterPro" id="IPR056818">
    <property type="entry name" value="GlmU/GlgC-like_hexapep"/>
</dbReference>